<proteinExistence type="predicted"/>
<dbReference type="InterPro" id="IPR023393">
    <property type="entry name" value="START-like_dom_sf"/>
</dbReference>
<dbReference type="Pfam" id="PF10604">
    <property type="entry name" value="Polyketide_cyc2"/>
    <property type="match status" value="1"/>
</dbReference>
<dbReference type="Gene3D" id="3.30.530.20">
    <property type="match status" value="1"/>
</dbReference>
<organism evidence="1 2">
    <name type="scientific">Baekduia soli</name>
    <dbReference type="NCBI Taxonomy" id="496014"/>
    <lineage>
        <taxon>Bacteria</taxon>
        <taxon>Bacillati</taxon>
        <taxon>Actinomycetota</taxon>
        <taxon>Thermoleophilia</taxon>
        <taxon>Solirubrobacterales</taxon>
        <taxon>Baekduiaceae</taxon>
        <taxon>Baekduia</taxon>
    </lineage>
</organism>
<evidence type="ECO:0000313" key="2">
    <source>
        <dbReference type="Proteomes" id="UP000321805"/>
    </source>
</evidence>
<sequence>MGRVRAEVEVAALASVVEELWYDTSRWPTFVDGLAHVAKVEGDWPRDGRVVWDARPGGRGRVIERVVAYEARAGQTVAVEDERITGTQRLAFTPTDRGCRVRLELDYAVKDRRPLMAVVDLLFVRRPMGDALRRTLVRLRREVDAADLVL</sequence>
<protein>
    <submittedName>
        <fullName evidence="1">SRPBCC family protein</fullName>
    </submittedName>
</protein>
<name>A0A5B8UAP1_9ACTN</name>
<dbReference type="SUPFAM" id="SSF55961">
    <property type="entry name" value="Bet v1-like"/>
    <property type="match status" value="1"/>
</dbReference>
<dbReference type="AlphaFoldDB" id="A0A5B8UAP1"/>
<reference evidence="1 2" key="1">
    <citation type="journal article" date="2018" name="J. Microbiol.">
        <title>Baekduia soli gen. nov., sp. nov., a novel bacterium isolated from the soil of Baekdu Mountain and proposal of a novel family name, Baekduiaceae fam. nov.</title>
        <authorList>
            <person name="An D.S."/>
            <person name="Siddiqi M.Z."/>
            <person name="Kim K.H."/>
            <person name="Yu H.S."/>
            <person name="Im W.T."/>
        </authorList>
    </citation>
    <scope>NUCLEOTIDE SEQUENCE [LARGE SCALE GENOMIC DNA]</scope>
    <source>
        <strain evidence="1 2">BR7-21</strain>
    </source>
</reference>
<dbReference type="Proteomes" id="UP000321805">
    <property type="component" value="Chromosome"/>
</dbReference>
<gene>
    <name evidence="1" type="ORF">FSW04_22900</name>
</gene>
<dbReference type="OrthoDB" id="5243335at2"/>
<dbReference type="RefSeq" id="WP_146922503.1">
    <property type="nucleotide sequence ID" value="NZ_CP042430.1"/>
</dbReference>
<evidence type="ECO:0000313" key="1">
    <source>
        <dbReference type="EMBL" id="QEC50140.1"/>
    </source>
</evidence>
<dbReference type="KEGG" id="bsol:FSW04_22900"/>
<dbReference type="EMBL" id="CP042430">
    <property type="protein sequence ID" value="QEC50140.1"/>
    <property type="molecule type" value="Genomic_DNA"/>
</dbReference>
<dbReference type="InterPro" id="IPR019587">
    <property type="entry name" value="Polyketide_cyclase/dehydratase"/>
</dbReference>
<accession>A0A5B8UAP1</accession>
<keyword evidence="2" id="KW-1185">Reference proteome</keyword>